<dbReference type="EMBL" id="CP009247">
    <property type="protein sequence ID" value="APT89644.1"/>
    <property type="molecule type" value="Genomic_DNA"/>
</dbReference>
<sequence>MGLVGQPGTRRRAALATLAAVLVLLLVGDVAPRVVLYLMYDLEVGVSRSVRSVDPDARVVDAEELADSAEAPGELARTVELAVDRTVDYTAARTDPDDAETEGDGALADARSEVTADGELLARVHDRAVLERDSTFPSAYPTSRVGVEIPAAGVDQETGDFVREGLTHDFPVEAEKRSYQYFDPWLMETTYLDYRGKAPADPAEESMLTHVYGQRVAGHRLTDTLAALGEDRAEAAGQLAVRGPARRFYDAGQLGERGLAPDAEVTLEPYYAVDREVKVEPQSGRIVDVAERVRVYLAAAEDPAEYADATVAGADPEGSGEAVRAPGGPRAVEQIGGSATRTVDARTLLAAETHWDDDSRAAARDEARRTIDTRRALAALAWVCRVLTLVVVGLGVAAFIRRGRAADPARR</sequence>
<keyword evidence="2" id="KW-0472">Membrane</keyword>
<evidence type="ECO:0000256" key="2">
    <source>
        <dbReference type="SAM" id="Phobius"/>
    </source>
</evidence>
<evidence type="ECO:0000313" key="4">
    <source>
        <dbReference type="Proteomes" id="UP000185434"/>
    </source>
</evidence>
<dbReference type="AlphaFoldDB" id="A0A1L7CUY7"/>
<dbReference type="RefSeq" id="WP_075664640.1">
    <property type="nucleotide sequence ID" value="NZ_CP009247.1"/>
</dbReference>
<evidence type="ECO:0008006" key="5">
    <source>
        <dbReference type="Google" id="ProtNLM"/>
    </source>
</evidence>
<keyword evidence="4" id="KW-1185">Reference proteome</keyword>
<name>A0A1L7CUY7_9CORY</name>
<protein>
    <recommendedName>
        <fullName evidence="5">DUF3068 domain-containing protein</fullName>
    </recommendedName>
</protein>
<dbReference type="Pfam" id="PF11271">
    <property type="entry name" value="PorA"/>
    <property type="match status" value="1"/>
</dbReference>
<keyword evidence="2" id="KW-0812">Transmembrane</keyword>
<evidence type="ECO:0000256" key="1">
    <source>
        <dbReference type="SAM" id="MobiDB-lite"/>
    </source>
</evidence>
<dbReference type="Proteomes" id="UP000185434">
    <property type="component" value="Chromosome"/>
</dbReference>
<proteinExistence type="predicted"/>
<feature type="transmembrane region" description="Helical" evidence="2">
    <location>
        <begin position="376"/>
        <end position="400"/>
    </location>
</feature>
<evidence type="ECO:0000313" key="3">
    <source>
        <dbReference type="EMBL" id="APT89644.1"/>
    </source>
</evidence>
<feature type="region of interest" description="Disordered" evidence="1">
    <location>
        <begin position="311"/>
        <end position="338"/>
    </location>
</feature>
<reference evidence="3 4" key="1">
    <citation type="submission" date="2014-08" db="EMBL/GenBank/DDBJ databases">
        <title>Complete genome sequence of Corynebacterium frankenforstense ST18(T) (=DSM 45800(T)), isolated from raw cow milk.</title>
        <authorList>
            <person name="Ruckert C."/>
            <person name="Albersmeier A."/>
            <person name="Winkler A."/>
            <person name="Lipski A."/>
            <person name="Kalinowski J."/>
        </authorList>
    </citation>
    <scope>NUCLEOTIDE SEQUENCE [LARGE SCALE GENOMIC DNA]</scope>
    <source>
        <strain evidence="3 4">ST18</strain>
    </source>
</reference>
<accession>A0A1L7CUY7</accession>
<dbReference type="KEGG" id="cfk:CFRA_10860"/>
<organism evidence="3 4">
    <name type="scientific">Corynebacterium frankenforstense DSM 45800</name>
    <dbReference type="NCBI Taxonomy" id="1437875"/>
    <lineage>
        <taxon>Bacteria</taxon>
        <taxon>Bacillati</taxon>
        <taxon>Actinomycetota</taxon>
        <taxon>Actinomycetes</taxon>
        <taxon>Mycobacteriales</taxon>
        <taxon>Corynebacteriaceae</taxon>
        <taxon>Corynebacterium</taxon>
    </lineage>
</organism>
<dbReference type="InterPro" id="IPR021424">
    <property type="entry name" value="PorA"/>
</dbReference>
<gene>
    <name evidence="3" type="ORF">CFRA_10860</name>
</gene>
<dbReference type="OrthoDB" id="153031at2"/>
<keyword evidence="2" id="KW-1133">Transmembrane helix</keyword>